<evidence type="ECO:0000313" key="7">
    <source>
        <dbReference type="EMBL" id="CAG5172480.1"/>
    </source>
</evidence>
<comment type="subcellular location">
    <subcellularLocation>
        <location evidence="1">Membrane</location>
        <topology evidence="1">Multi-pass membrane protein</topology>
    </subcellularLocation>
</comment>
<reference evidence="7" key="1">
    <citation type="submission" date="2021-05" db="EMBL/GenBank/DDBJ databases">
        <authorList>
            <person name="Stam R."/>
        </authorList>
    </citation>
    <scope>NUCLEOTIDE SEQUENCE</scope>
    <source>
        <strain evidence="7">CS162</strain>
    </source>
</reference>
<organism evidence="7 8">
    <name type="scientific">Alternaria atra</name>
    <dbReference type="NCBI Taxonomy" id="119953"/>
    <lineage>
        <taxon>Eukaryota</taxon>
        <taxon>Fungi</taxon>
        <taxon>Dikarya</taxon>
        <taxon>Ascomycota</taxon>
        <taxon>Pezizomycotina</taxon>
        <taxon>Dothideomycetes</taxon>
        <taxon>Pleosporomycetidae</taxon>
        <taxon>Pleosporales</taxon>
        <taxon>Pleosporineae</taxon>
        <taxon>Pleosporaceae</taxon>
        <taxon>Alternaria</taxon>
        <taxon>Alternaria sect. Ulocladioides</taxon>
    </lineage>
</organism>
<evidence type="ECO:0000256" key="2">
    <source>
        <dbReference type="ARBA" id="ARBA00022692"/>
    </source>
</evidence>
<evidence type="ECO:0000313" key="8">
    <source>
        <dbReference type="Proteomes" id="UP000676310"/>
    </source>
</evidence>
<feature type="transmembrane region" description="Helical" evidence="5">
    <location>
        <begin position="51"/>
        <end position="70"/>
    </location>
</feature>
<dbReference type="Proteomes" id="UP000676310">
    <property type="component" value="Unassembled WGS sequence"/>
</dbReference>
<dbReference type="OrthoDB" id="1077582at2759"/>
<dbReference type="Pfam" id="PF13813">
    <property type="entry name" value="MBOAT_2"/>
    <property type="match status" value="1"/>
</dbReference>
<keyword evidence="2 5" id="KW-0812">Transmembrane</keyword>
<sequence>MSTCNAQTSIFSPEHPATTDALESFTAAQQIVDIRTMTGQYVEEDWHLTNSITPVLCFTTAVLYALYILSFPPPTRLYRRLSILILAIPTWYAFRYSDQLCPNYNLVDTFARTCLIWFAHMSYEICVVEFAPVLSEEKHDMGEWEQTKEKVRQGYKVLFDRNHTQVLQQQQRHHIPRNPDEISATMEKAGEEQYTETDKKTDEPVMSSTRVQQGVALPMGHRHGYSRWGFVSYHILKGLFYYGLGYVYNLYETSYSPLVEPPTVYMTPELASYFQCFALSVNYQELFWRLEFTFDWCVVSLWQYEGYHSMFAIFYVGSGLDGPEEWSTALFGPFSNAWSVRQYWGKHWHNYVYHSFSGHVKCMTRGWLGMKLADSTRLIENTLVFLGSGLMHSLVRWQQAPWGDCWGIACWYVAQMLPMIFEWGVATHWSKVRRWLGFRADTRWLNRAEYAIGYLWVAFWFLYSVPKYYETRIAWTDAKTVKKFTAELEAAQALNETDAD</sequence>
<dbReference type="GeneID" id="67019485"/>
<dbReference type="AlphaFoldDB" id="A0A8J2N7L2"/>
<gene>
    <name evidence="7" type="ORF">ALTATR162_LOCUS7480</name>
</gene>
<dbReference type="EMBL" id="CAJRGZ010000022">
    <property type="protein sequence ID" value="CAG5172480.1"/>
    <property type="molecule type" value="Genomic_DNA"/>
</dbReference>
<feature type="domain" description="Wax synthase" evidence="6">
    <location>
        <begin position="329"/>
        <end position="401"/>
    </location>
</feature>
<dbReference type="RefSeq" id="XP_043171043.1">
    <property type="nucleotide sequence ID" value="XM_043315108.1"/>
</dbReference>
<comment type="caution">
    <text evidence="7">The sequence shown here is derived from an EMBL/GenBank/DDBJ whole genome shotgun (WGS) entry which is preliminary data.</text>
</comment>
<accession>A0A8J2N7L2</accession>
<evidence type="ECO:0000256" key="5">
    <source>
        <dbReference type="SAM" id="Phobius"/>
    </source>
</evidence>
<proteinExistence type="predicted"/>
<evidence type="ECO:0000256" key="3">
    <source>
        <dbReference type="ARBA" id="ARBA00022989"/>
    </source>
</evidence>
<evidence type="ECO:0000256" key="4">
    <source>
        <dbReference type="ARBA" id="ARBA00023136"/>
    </source>
</evidence>
<keyword evidence="4 5" id="KW-0472">Membrane</keyword>
<dbReference type="GO" id="GO:0016020">
    <property type="term" value="C:membrane"/>
    <property type="evidence" value="ECO:0007669"/>
    <property type="project" value="UniProtKB-SubCell"/>
</dbReference>
<protein>
    <recommendedName>
        <fullName evidence="6">Wax synthase domain-containing protein</fullName>
    </recommendedName>
</protein>
<dbReference type="InterPro" id="IPR032805">
    <property type="entry name" value="Wax_synthase_dom"/>
</dbReference>
<evidence type="ECO:0000256" key="1">
    <source>
        <dbReference type="ARBA" id="ARBA00004141"/>
    </source>
</evidence>
<name>A0A8J2N7L2_9PLEO</name>
<keyword evidence="3 5" id="KW-1133">Transmembrane helix</keyword>
<evidence type="ECO:0000259" key="6">
    <source>
        <dbReference type="Pfam" id="PF13813"/>
    </source>
</evidence>
<keyword evidence="8" id="KW-1185">Reference proteome</keyword>